<sequence length="52" mass="5858">MTALLPRAKRPVPEVDGELVYTVQRDASGQYRILRHMPSDDTPALLPLEPRS</sequence>
<accession>A0A0N8KEL7</accession>
<evidence type="ECO:0000313" key="2">
    <source>
        <dbReference type="EMBL" id="SCC80231.1"/>
    </source>
</evidence>
<dbReference type="EMBL" id="FMBM01000002">
    <property type="protein sequence ID" value="SCC80231.1"/>
    <property type="molecule type" value="Genomic_DNA"/>
</dbReference>
<gene>
    <name evidence="2" type="ORF">GA0071312_1371</name>
    <name evidence="1" type="ORF">HLUCCO17_05750</name>
</gene>
<name>A0A0N8KEL7_9HYPH</name>
<reference evidence="2 4" key="2">
    <citation type="submission" date="2016-08" db="EMBL/GenBank/DDBJ databases">
        <authorList>
            <person name="Varghese N."/>
            <person name="Submissions Spin"/>
        </authorList>
    </citation>
    <scope>NUCLEOTIDE SEQUENCE [LARGE SCALE GENOMIC DNA]</scope>
    <source>
        <strain evidence="2 4">HL-109</strain>
    </source>
</reference>
<reference evidence="1 3" key="1">
    <citation type="submission" date="2015-09" db="EMBL/GenBank/DDBJ databases">
        <title>Identification and resolution of microdiversity through metagenomic sequencing of parallel consortia.</title>
        <authorList>
            <person name="Nelson W.C."/>
            <person name="Romine M.F."/>
            <person name="Lindemann S.R."/>
        </authorList>
    </citation>
    <scope>NUCLEOTIDE SEQUENCE [LARGE SCALE GENOMIC DNA]</scope>
    <source>
        <strain evidence="1">HL-109</strain>
    </source>
</reference>
<evidence type="ECO:0000313" key="1">
    <source>
        <dbReference type="EMBL" id="KPQ11690.1"/>
    </source>
</evidence>
<evidence type="ECO:0000313" key="4">
    <source>
        <dbReference type="Proteomes" id="UP000182800"/>
    </source>
</evidence>
<dbReference type="Proteomes" id="UP000050497">
    <property type="component" value="Unassembled WGS sequence"/>
</dbReference>
<keyword evidence="4" id="KW-1185">Reference proteome</keyword>
<comment type="caution">
    <text evidence="1">The sequence shown here is derived from an EMBL/GenBank/DDBJ whole genome shotgun (WGS) entry which is preliminary data.</text>
</comment>
<dbReference type="EMBL" id="LJSX01000006">
    <property type="protein sequence ID" value="KPQ11690.1"/>
    <property type="molecule type" value="Genomic_DNA"/>
</dbReference>
<evidence type="ECO:0000313" key="3">
    <source>
        <dbReference type="Proteomes" id="UP000050497"/>
    </source>
</evidence>
<dbReference type="Proteomes" id="UP000182800">
    <property type="component" value="Unassembled WGS sequence"/>
</dbReference>
<dbReference type="RefSeq" id="WP_165603978.1">
    <property type="nucleotide sequence ID" value="NZ_FMBM01000002.1"/>
</dbReference>
<proteinExistence type="predicted"/>
<protein>
    <submittedName>
        <fullName evidence="1">Uncharacterized protein</fullName>
    </submittedName>
</protein>
<organism evidence="1 3">
    <name type="scientific">Saliniramus fredricksonii</name>
    <dbReference type="NCBI Taxonomy" id="1653334"/>
    <lineage>
        <taxon>Bacteria</taxon>
        <taxon>Pseudomonadati</taxon>
        <taxon>Pseudomonadota</taxon>
        <taxon>Alphaproteobacteria</taxon>
        <taxon>Hyphomicrobiales</taxon>
        <taxon>Salinarimonadaceae</taxon>
        <taxon>Saliniramus</taxon>
    </lineage>
</organism>
<dbReference type="AlphaFoldDB" id="A0A0N8KEL7"/>